<accession>A0A1R2BKT4</accession>
<evidence type="ECO:0000256" key="1">
    <source>
        <dbReference type="SAM" id="Coils"/>
    </source>
</evidence>
<reference evidence="2 3" key="1">
    <citation type="submission" date="2016-11" db="EMBL/GenBank/DDBJ databases">
        <title>The macronuclear genome of Stentor coeruleus: a giant cell with tiny introns.</title>
        <authorList>
            <person name="Slabodnick M."/>
            <person name="Ruby J.G."/>
            <person name="Reiff S.B."/>
            <person name="Swart E.C."/>
            <person name="Gosai S."/>
            <person name="Prabakaran S."/>
            <person name="Witkowska E."/>
            <person name="Larue G.E."/>
            <person name="Fisher S."/>
            <person name="Freeman R.M."/>
            <person name="Gunawardena J."/>
            <person name="Chu W."/>
            <person name="Stover N.A."/>
            <person name="Gregory B.D."/>
            <person name="Nowacki M."/>
            <person name="Derisi J."/>
            <person name="Roy S.W."/>
            <person name="Marshall W.F."/>
            <person name="Sood P."/>
        </authorList>
    </citation>
    <scope>NUCLEOTIDE SEQUENCE [LARGE SCALE GENOMIC DNA]</scope>
    <source>
        <strain evidence="2">WM001</strain>
    </source>
</reference>
<evidence type="ECO:0000313" key="3">
    <source>
        <dbReference type="Proteomes" id="UP000187209"/>
    </source>
</evidence>
<gene>
    <name evidence="2" type="ORF">SteCoe_23062</name>
</gene>
<comment type="caution">
    <text evidence="2">The sequence shown here is derived from an EMBL/GenBank/DDBJ whole genome shotgun (WGS) entry which is preliminary data.</text>
</comment>
<keyword evidence="1" id="KW-0175">Coiled coil</keyword>
<name>A0A1R2BKT4_9CILI</name>
<protein>
    <submittedName>
        <fullName evidence="2">Uncharacterized protein</fullName>
    </submittedName>
</protein>
<sequence length="450" mass="53040">MKSTVEVKKVVEFIISCEYNHPMISQACSELSIDQQHLLPKSISEFATDPNLPGNRDLAELYSQHYEARRRAKIVILAKYLLENNYINPSQLSEYSISRSLSSTNAQRPKSSNSARPEQLEILKKSIIKKLNVENNLKKIKTEEENRRKNFENKLYTKSCRNNKKALNLKKIHFEKHDQRVKEILQKKHKNQEEHEKYALSLMKIQKSGYKTFSNSFQSGDKPQTPGKNISRLKNIEINDSIDKQLDEIKLRMEKSAERAKKVLNEKALSGNLLSTNTNKVRMIKEGLSIETEKKNIEKLFKIKKDLMESNKRREELLYKEKKRIRQNMKNQEMKSFAMQKEIEKAQADKERIFEEKSELKEKMKKEIKGVIDIGYQAMSYKAQMRKRDQEMNFNRLQKESFTAREKRLEKIRLTESLNRSKGESDIKKIKDRLEAEIRTDMGNNNRIFL</sequence>
<feature type="coiled-coil region" evidence="1">
    <location>
        <begin position="329"/>
        <end position="363"/>
    </location>
</feature>
<dbReference type="EMBL" id="MPUH01000579">
    <property type="protein sequence ID" value="OMJ77364.1"/>
    <property type="molecule type" value="Genomic_DNA"/>
</dbReference>
<dbReference type="Proteomes" id="UP000187209">
    <property type="component" value="Unassembled WGS sequence"/>
</dbReference>
<keyword evidence="3" id="KW-1185">Reference proteome</keyword>
<dbReference type="OrthoDB" id="327034at2759"/>
<organism evidence="2 3">
    <name type="scientific">Stentor coeruleus</name>
    <dbReference type="NCBI Taxonomy" id="5963"/>
    <lineage>
        <taxon>Eukaryota</taxon>
        <taxon>Sar</taxon>
        <taxon>Alveolata</taxon>
        <taxon>Ciliophora</taxon>
        <taxon>Postciliodesmatophora</taxon>
        <taxon>Heterotrichea</taxon>
        <taxon>Heterotrichida</taxon>
        <taxon>Stentoridae</taxon>
        <taxon>Stentor</taxon>
    </lineage>
</organism>
<evidence type="ECO:0000313" key="2">
    <source>
        <dbReference type="EMBL" id="OMJ77364.1"/>
    </source>
</evidence>
<proteinExistence type="predicted"/>
<dbReference type="AlphaFoldDB" id="A0A1R2BKT4"/>
<feature type="coiled-coil region" evidence="1">
    <location>
        <begin position="239"/>
        <end position="266"/>
    </location>
</feature>